<dbReference type="OrthoDB" id="3469225at2759"/>
<dbReference type="Proteomes" id="UP000710440">
    <property type="component" value="Unassembled WGS sequence"/>
</dbReference>
<feature type="non-terminal residue" evidence="2">
    <location>
        <position position="116"/>
    </location>
</feature>
<dbReference type="EMBL" id="BOPL01000004">
    <property type="protein sequence ID" value="GIK01987.1"/>
    <property type="molecule type" value="Genomic_DNA"/>
</dbReference>
<feature type="region of interest" description="Disordered" evidence="1">
    <location>
        <begin position="53"/>
        <end position="94"/>
    </location>
</feature>
<evidence type="ECO:0000313" key="3">
    <source>
        <dbReference type="Proteomes" id="UP000710440"/>
    </source>
</evidence>
<reference evidence="2 3" key="1">
    <citation type="submission" date="2021-02" db="EMBL/GenBank/DDBJ databases">
        <title>Pan-genome distribution and transcriptional activeness of fungal secondary metabolism genes in Aspergillus section Fumigati.</title>
        <authorList>
            <person name="Takahashi H."/>
            <person name="Umemura M."/>
            <person name="Ninomiya A."/>
            <person name="Kusuya Y."/>
            <person name="Urayama S."/>
            <person name="Shimizu M."/>
            <person name="Watanabe A."/>
            <person name="Kamei K."/>
            <person name="Yaguchi T."/>
            <person name="Hagiwara D."/>
        </authorList>
    </citation>
    <scope>NUCLEOTIDE SEQUENCE [LARGE SCALE GENOMIC DNA]</scope>
    <source>
        <strain evidence="2 3">IFM 47045</strain>
    </source>
</reference>
<name>A0A9P3BU10_ASPVI</name>
<keyword evidence="3" id="KW-1185">Reference proteome</keyword>
<dbReference type="RefSeq" id="XP_043125173.1">
    <property type="nucleotide sequence ID" value="XM_043269238.1"/>
</dbReference>
<gene>
    <name evidence="2" type="ORF">Aspvir_006030</name>
</gene>
<proteinExistence type="predicted"/>
<organism evidence="2 3">
    <name type="scientific">Aspergillus viridinutans</name>
    <dbReference type="NCBI Taxonomy" id="75553"/>
    <lineage>
        <taxon>Eukaryota</taxon>
        <taxon>Fungi</taxon>
        <taxon>Dikarya</taxon>
        <taxon>Ascomycota</taxon>
        <taxon>Pezizomycotina</taxon>
        <taxon>Eurotiomycetes</taxon>
        <taxon>Eurotiomycetidae</taxon>
        <taxon>Eurotiales</taxon>
        <taxon>Aspergillaceae</taxon>
        <taxon>Aspergillus</taxon>
        <taxon>Aspergillus subgen. Fumigati</taxon>
    </lineage>
</organism>
<sequence>MAPVSQSQPNEWVFITTTPSRPRLTNGQQSQVRQRVMRDIGYTRRNTHTALLQSPSTSSCISSDTTASASSSGPFLVDLQSGGRQDPECPTSSAHVPSLLTCRIVLDRESQCLLHH</sequence>
<protein>
    <submittedName>
        <fullName evidence="2">Uncharacterized protein</fullName>
    </submittedName>
</protein>
<evidence type="ECO:0000256" key="1">
    <source>
        <dbReference type="SAM" id="MobiDB-lite"/>
    </source>
</evidence>
<accession>A0A9P3BU10</accession>
<feature type="compositionally biased region" description="Low complexity" evidence="1">
    <location>
        <begin position="54"/>
        <end position="72"/>
    </location>
</feature>
<dbReference type="GeneID" id="66934012"/>
<dbReference type="AlphaFoldDB" id="A0A9P3BU10"/>
<comment type="caution">
    <text evidence="2">The sequence shown here is derived from an EMBL/GenBank/DDBJ whole genome shotgun (WGS) entry which is preliminary data.</text>
</comment>
<evidence type="ECO:0000313" key="2">
    <source>
        <dbReference type="EMBL" id="GIK01987.1"/>
    </source>
</evidence>